<evidence type="ECO:0000313" key="2">
    <source>
        <dbReference type="Proteomes" id="UP000000304"/>
    </source>
</evidence>
<name>B4NTJ1_DROSI</name>
<evidence type="ECO:0000313" key="1">
    <source>
        <dbReference type="EMBL" id="EDX15649.1"/>
    </source>
</evidence>
<sequence length="113" mass="13554">MKWQQQLQQQQQQQFLSWLKQQQQEQQQQNKLNSQRLERLEKMVFEMANMLKHGLGIHRLDNSIQPLYHRMEPPKILIGNYCDNNNHCNCNHNNNWNGIVSSLNFVDVSICSY</sequence>
<dbReference type="Proteomes" id="UP000000304">
    <property type="component" value="Unassembled WGS sequence"/>
</dbReference>
<keyword evidence="2" id="KW-1185">Reference proteome</keyword>
<organism evidence="1 2">
    <name type="scientific">Drosophila simulans</name>
    <name type="common">Fruit fly</name>
    <dbReference type="NCBI Taxonomy" id="7240"/>
    <lineage>
        <taxon>Eukaryota</taxon>
        <taxon>Metazoa</taxon>
        <taxon>Ecdysozoa</taxon>
        <taxon>Arthropoda</taxon>
        <taxon>Hexapoda</taxon>
        <taxon>Insecta</taxon>
        <taxon>Pterygota</taxon>
        <taxon>Neoptera</taxon>
        <taxon>Endopterygota</taxon>
        <taxon>Diptera</taxon>
        <taxon>Brachycera</taxon>
        <taxon>Muscomorpha</taxon>
        <taxon>Ephydroidea</taxon>
        <taxon>Drosophilidae</taxon>
        <taxon>Drosophila</taxon>
        <taxon>Sophophora</taxon>
    </lineage>
</organism>
<accession>B4NTJ1</accession>
<gene>
    <name evidence="1" type="primary">Dsim\GD11945</name>
    <name evidence="1" type="ORF">Dsim_GD11945</name>
</gene>
<dbReference type="EMBL" id="CH983170">
    <property type="protein sequence ID" value="EDX15649.1"/>
    <property type="molecule type" value="Genomic_DNA"/>
</dbReference>
<proteinExistence type="predicted"/>
<reference evidence="1 2" key="1">
    <citation type="journal article" date="2007" name="Nature">
        <title>Evolution of genes and genomes on the Drosophila phylogeny.</title>
        <authorList>
            <consortium name="Drosophila 12 Genomes Consortium"/>
            <person name="Clark A.G."/>
            <person name="Eisen M.B."/>
            <person name="Smith D.R."/>
            <person name="Bergman C.M."/>
            <person name="Oliver B."/>
            <person name="Markow T.A."/>
            <person name="Kaufman T.C."/>
            <person name="Kellis M."/>
            <person name="Gelbart W."/>
            <person name="Iyer V.N."/>
            <person name="Pollard D.A."/>
            <person name="Sackton T.B."/>
            <person name="Larracuente A.M."/>
            <person name="Singh N.D."/>
            <person name="Abad J.P."/>
            <person name="Abt D.N."/>
            <person name="Adryan B."/>
            <person name="Aguade M."/>
            <person name="Akashi H."/>
            <person name="Anderson W.W."/>
            <person name="Aquadro C.F."/>
            <person name="Ardell D.H."/>
            <person name="Arguello R."/>
            <person name="Artieri C.G."/>
            <person name="Barbash D.A."/>
            <person name="Barker D."/>
            <person name="Barsanti P."/>
            <person name="Batterham P."/>
            <person name="Batzoglou S."/>
            <person name="Begun D."/>
            <person name="Bhutkar A."/>
            <person name="Blanco E."/>
            <person name="Bosak S.A."/>
            <person name="Bradley R.K."/>
            <person name="Brand A.D."/>
            <person name="Brent M.R."/>
            <person name="Brooks A.N."/>
            <person name="Brown R.H."/>
            <person name="Butlin R.K."/>
            <person name="Caggese C."/>
            <person name="Calvi B.R."/>
            <person name="Bernardo de Carvalho A."/>
            <person name="Caspi A."/>
            <person name="Castrezana S."/>
            <person name="Celniker S.E."/>
            <person name="Chang J.L."/>
            <person name="Chapple C."/>
            <person name="Chatterji S."/>
            <person name="Chinwalla A."/>
            <person name="Civetta A."/>
            <person name="Clifton S.W."/>
            <person name="Comeron J.M."/>
            <person name="Costello J.C."/>
            <person name="Coyne J.A."/>
            <person name="Daub J."/>
            <person name="David R.G."/>
            <person name="Delcher A.L."/>
            <person name="Delehaunty K."/>
            <person name="Do C.B."/>
            <person name="Ebling H."/>
            <person name="Edwards K."/>
            <person name="Eickbush T."/>
            <person name="Evans J.D."/>
            <person name="Filipski A."/>
            <person name="Findeiss S."/>
            <person name="Freyhult E."/>
            <person name="Fulton L."/>
            <person name="Fulton R."/>
            <person name="Garcia A.C."/>
            <person name="Gardiner A."/>
            <person name="Garfield D.A."/>
            <person name="Garvin B.E."/>
            <person name="Gibson G."/>
            <person name="Gilbert D."/>
            <person name="Gnerre S."/>
            <person name="Godfrey J."/>
            <person name="Good R."/>
            <person name="Gotea V."/>
            <person name="Gravely B."/>
            <person name="Greenberg A.J."/>
            <person name="Griffiths-Jones S."/>
            <person name="Gross S."/>
            <person name="Guigo R."/>
            <person name="Gustafson E.A."/>
            <person name="Haerty W."/>
            <person name="Hahn M.W."/>
            <person name="Halligan D.L."/>
            <person name="Halpern A.L."/>
            <person name="Halter G.M."/>
            <person name="Han M.V."/>
            <person name="Heger A."/>
            <person name="Hillier L."/>
            <person name="Hinrichs A.S."/>
            <person name="Holmes I."/>
            <person name="Hoskins R.A."/>
            <person name="Hubisz M.J."/>
            <person name="Hultmark D."/>
            <person name="Huntley M.A."/>
            <person name="Jaffe D.B."/>
            <person name="Jagadeeshan S."/>
            <person name="Jeck W.R."/>
            <person name="Johnson J."/>
            <person name="Jones C.D."/>
            <person name="Jordan W.C."/>
            <person name="Karpen G.H."/>
            <person name="Kataoka E."/>
            <person name="Keightley P.D."/>
            <person name="Kheradpour P."/>
            <person name="Kirkness E.F."/>
            <person name="Koerich L.B."/>
            <person name="Kristiansen K."/>
            <person name="Kudrna D."/>
            <person name="Kulathinal R.J."/>
            <person name="Kumar S."/>
            <person name="Kwok R."/>
            <person name="Lander E."/>
            <person name="Langley C.H."/>
            <person name="Lapoint R."/>
            <person name="Lazzaro B.P."/>
            <person name="Lee S.J."/>
            <person name="Levesque L."/>
            <person name="Li R."/>
            <person name="Lin C.F."/>
            <person name="Lin M.F."/>
            <person name="Lindblad-Toh K."/>
            <person name="Llopart A."/>
            <person name="Long M."/>
            <person name="Low L."/>
            <person name="Lozovsky E."/>
            <person name="Lu J."/>
            <person name="Luo M."/>
            <person name="Machado C.A."/>
            <person name="Makalowski W."/>
            <person name="Marzo M."/>
            <person name="Matsuda M."/>
            <person name="Matzkin L."/>
            <person name="McAllister B."/>
            <person name="McBride C.S."/>
            <person name="McKernan B."/>
            <person name="McKernan K."/>
            <person name="Mendez-Lago M."/>
            <person name="Minx P."/>
            <person name="Mollenhauer M.U."/>
            <person name="Montooth K."/>
            <person name="Mount S.M."/>
            <person name="Mu X."/>
            <person name="Myers E."/>
            <person name="Negre B."/>
            <person name="Newfeld S."/>
            <person name="Nielsen R."/>
            <person name="Noor M.A."/>
            <person name="O'Grady P."/>
            <person name="Pachter L."/>
            <person name="Papaceit M."/>
            <person name="Parisi M.J."/>
            <person name="Parisi M."/>
            <person name="Parts L."/>
            <person name="Pedersen J.S."/>
            <person name="Pesole G."/>
            <person name="Phillippy A.M."/>
            <person name="Ponting C.P."/>
            <person name="Pop M."/>
            <person name="Porcelli D."/>
            <person name="Powell J.R."/>
            <person name="Prohaska S."/>
            <person name="Pruitt K."/>
            <person name="Puig M."/>
            <person name="Quesneville H."/>
            <person name="Ram K.R."/>
            <person name="Rand D."/>
            <person name="Rasmussen M.D."/>
            <person name="Reed L.K."/>
            <person name="Reenan R."/>
            <person name="Reily A."/>
            <person name="Remington K.A."/>
            <person name="Rieger T.T."/>
            <person name="Ritchie M.G."/>
            <person name="Robin C."/>
            <person name="Rogers Y.H."/>
            <person name="Rohde C."/>
            <person name="Rozas J."/>
            <person name="Rubenfield M.J."/>
            <person name="Ruiz A."/>
            <person name="Russo S."/>
            <person name="Salzberg S.L."/>
            <person name="Sanchez-Gracia A."/>
            <person name="Saranga D.J."/>
            <person name="Sato H."/>
            <person name="Schaeffer S.W."/>
            <person name="Schatz M.C."/>
            <person name="Schlenke T."/>
            <person name="Schwartz R."/>
            <person name="Segarra C."/>
            <person name="Singh R.S."/>
            <person name="Sirot L."/>
            <person name="Sirota M."/>
            <person name="Sisneros N.B."/>
            <person name="Smith C.D."/>
            <person name="Smith T.F."/>
            <person name="Spieth J."/>
            <person name="Stage D.E."/>
            <person name="Stark A."/>
            <person name="Stephan W."/>
            <person name="Strausberg R.L."/>
            <person name="Strempel S."/>
            <person name="Sturgill D."/>
            <person name="Sutton G."/>
            <person name="Sutton G.G."/>
            <person name="Tao W."/>
            <person name="Teichmann S."/>
            <person name="Tobari Y.N."/>
            <person name="Tomimura Y."/>
            <person name="Tsolas J.M."/>
            <person name="Valente V.L."/>
            <person name="Venter E."/>
            <person name="Venter J.C."/>
            <person name="Vicario S."/>
            <person name="Vieira F.G."/>
            <person name="Vilella A.J."/>
            <person name="Villasante A."/>
            <person name="Walenz B."/>
            <person name="Wang J."/>
            <person name="Wasserman M."/>
            <person name="Watts T."/>
            <person name="Wilson D."/>
            <person name="Wilson R.K."/>
            <person name="Wing R.A."/>
            <person name="Wolfner M.F."/>
            <person name="Wong A."/>
            <person name="Wong G.K."/>
            <person name="Wu C.I."/>
            <person name="Wu G."/>
            <person name="Yamamoto D."/>
            <person name="Yang H.P."/>
            <person name="Yang S.P."/>
            <person name="Yorke J.A."/>
            <person name="Yoshida K."/>
            <person name="Zdobnov E."/>
            <person name="Zhang P."/>
            <person name="Zhang Y."/>
            <person name="Zimin A.V."/>
            <person name="Baldwin J."/>
            <person name="Abdouelleil A."/>
            <person name="Abdulkadir J."/>
            <person name="Abebe A."/>
            <person name="Abera B."/>
            <person name="Abreu J."/>
            <person name="Acer S.C."/>
            <person name="Aftuck L."/>
            <person name="Alexander A."/>
            <person name="An P."/>
            <person name="Anderson E."/>
            <person name="Anderson S."/>
            <person name="Arachi H."/>
            <person name="Azer M."/>
            <person name="Bachantsang P."/>
            <person name="Barry A."/>
            <person name="Bayul T."/>
            <person name="Berlin A."/>
            <person name="Bessette D."/>
            <person name="Bloom T."/>
            <person name="Blye J."/>
            <person name="Boguslavskiy L."/>
            <person name="Bonnet C."/>
            <person name="Boukhgalter B."/>
            <person name="Bourzgui I."/>
            <person name="Brown A."/>
            <person name="Cahill P."/>
            <person name="Channer S."/>
            <person name="Cheshatsang Y."/>
            <person name="Chuda L."/>
            <person name="Citroen M."/>
            <person name="Collymore A."/>
            <person name="Cooke P."/>
            <person name="Costello M."/>
            <person name="D'Aco K."/>
            <person name="Daza R."/>
            <person name="De Haan G."/>
            <person name="DeGray S."/>
            <person name="DeMaso C."/>
            <person name="Dhargay N."/>
            <person name="Dooley K."/>
            <person name="Dooley E."/>
            <person name="Doricent M."/>
            <person name="Dorje P."/>
            <person name="Dorjee K."/>
            <person name="Dupes A."/>
            <person name="Elong R."/>
            <person name="Falk J."/>
            <person name="Farina A."/>
            <person name="Faro S."/>
            <person name="Ferguson D."/>
            <person name="Fisher S."/>
            <person name="Foley C.D."/>
            <person name="Franke A."/>
            <person name="Friedrich D."/>
            <person name="Gadbois L."/>
            <person name="Gearin G."/>
            <person name="Gearin C.R."/>
            <person name="Giannoukos G."/>
            <person name="Goode T."/>
            <person name="Graham J."/>
            <person name="Grandbois E."/>
            <person name="Grewal S."/>
            <person name="Gyaltsen K."/>
            <person name="Hafez N."/>
            <person name="Hagos B."/>
            <person name="Hall J."/>
            <person name="Henson C."/>
            <person name="Hollinger A."/>
            <person name="Honan T."/>
            <person name="Huard M.D."/>
            <person name="Hughes L."/>
            <person name="Hurhula B."/>
            <person name="Husby M.E."/>
            <person name="Kamat A."/>
            <person name="Kanga B."/>
            <person name="Kashin S."/>
            <person name="Khazanovich D."/>
            <person name="Kisner P."/>
            <person name="Lance K."/>
            <person name="Lara M."/>
            <person name="Lee W."/>
            <person name="Lennon N."/>
            <person name="Letendre F."/>
            <person name="LeVine R."/>
            <person name="Lipovsky A."/>
            <person name="Liu X."/>
            <person name="Liu J."/>
            <person name="Liu S."/>
            <person name="Lokyitsang T."/>
            <person name="Lokyitsang Y."/>
            <person name="Lubonja R."/>
            <person name="Lui A."/>
            <person name="MacDonald P."/>
            <person name="Magnisalis V."/>
            <person name="Maru K."/>
            <person name="Matthews C."/>
            <person name="McCusker W."/>
            <person name="McDonough S."/>
            <person name="Mehta T."/>
            <person name="Meldrim J."/>
            <person name="Meneus L."/>
            <person name="Mihai O."/>
            <person name="Mihalev A."/>
            <person name="Mihova T."/>
            <person name="Mittelman R."/>
            <person name="Mlenga V."/>
            <person name="Montmayeur A."/>
            <person name="Mulrain L."/>
            <person name="Navidi A."/>
            <person name="Naylor J."/>
            <person name="Negash T."/>
            <person name="Nguyen T."/>
            <person name="Nguyen N."/>
            <person name="Nicol R."/>
            <person name="Norbu C."/>
            <person name="Norbu N."/>
            <person name="Novod N."/>
            <person name="O'Neill B."/>
            <person name="Osman S."/>
            <person name="Markiewicz E."/>
            <person name="Oyono O.L."/>
            <person name="Patti C."/>
            <person name="Phunkhang P."/>
            <person name="Pierre F."/>
            <person name="Priest M."/>
            <person name="Raghuraman S."/>
            <person name="Rege F."/>
            <person name="Reyes R."/>
            <person name="Rise C."/>
            <person name="Rogov P."/>
            <person name="Ross K."/>
            <person name="Ryan E."/>
            <person name="Settipalli S."/>
            <person name="Shea T."/>
            <person name="Sherpa N."/>
            <person name="Shi L."/>
            <person name="Shih D."/>
            <person name="Sparrow T."/>
            <person name="Spaulding J."/>
            <person name="Stalker J."/>
            <person name="Stange-Thomann N."/>
            <person name="Stavropoulos S."/>
            <person name="Stone C."/>
            <person name="Strader C."/>
            <person name="Tesfaye S."/>
            <person name="Thomson T."/>
            <person name="Thoulutsang Y."/>
            <person name="Thoulutsang D."/>
            <person name="Topham K."/>
            <person name="Topping I."/>
            <person name="Tsamla T."/>
            <person name="Vassiliev H."/>
            <person name="Vo A."/>
            <person name="Wangchuk T."/>
            <person name="Wangdi T."/>
            <person name="Weiand M."/>
            <person name="Wilkinson J."/>
            <person name="Wilson A."/>
            <person name="Yadav S."/>
            <person name="Young G."/>
            <person name="Yu Q."/>
            <person name="Zembek L."/>
            <person name="Zhong D."/>
            <person name="Zimmer A."/>
            <person name="Zwirko Z."/>
            <person name="Jaffe D.B."/>
            <person name="Alvarez P."/>
            <person name="Brockman W."/>
            <person name="Butler J."/>
            <person name="Chin C."/>
            <person name="Gnerre S."/>
            <person name="Grabherr M."/>
            <person name="Kleber M."/>
            <person name="Mauceli E."/>
            <person name="MacCallum I."/>
        </authorList>
    </citation>
    <scope>NUCLEOTIDE SEQUENCE [LARGE SCALE GENOMIC DNA]</scope>
    <source>
        <strain evidence="2">white501</strain>
    </source>
</reference>
<protein>
    <submittedName>
        <fullName evidence="1">GD11945</fullName>
    </submittedName>
</protein>
<dbReference type="AlphaFoldDB" id="B4NTJ1"/>
<dbReference type="HOGENOM" id="CLU_2136089_0_0_1"/>